<protein>
    <submittedName>
        <fullName evidence="3">Anucleate primary sterigmata protein A</fullName>
    </submittedName>
</protein>
<dbReference type="GO" id="GO:0005739">
    <property type="term" value="C:mitochondrion"/>
    <property type="evidence" value="ECO:0007669"/>
    <property type="project" value="TreeGrafter"/>
</dbReference>
<keyword evidence="1" id="KW-0175">Coiled coil</keyword>
<feature type="coiled-coil region" evidence="1">
    <location>
        <begin position="327"/>
        <end position="354"/>
    </location>
</feature>
<evidence type="ECO:0000313" key="3">
    <source>
        <dbReference type="EMBL" id="KLU91752.1"/>
    </source>
</evidence>
<feature type="coiled-coil region" evidence="1">
    <location>
        <begin position="204"/>
        <end position="301"/>
    </location>
</feature>
<sequence length="542" mass="60772">MANPMASSLPFGVGGGDDPFVSVANPPSTARHLRYSTLDSQIFSFGPGTSAEQAKRALQAHLLETNRKLEEVGKSGTALVEHRRQIEEQMKEVEQLQAEEEVPPGLKKTLVDLERDYSEVTRETSRTLLPKQRVPSNEAAAGSPFAPEGKGGRRSVSPSKFESQATGSPTKLSVPNRKLRNQPANRIHDIEFAAEISTSLISQVRNLQSLLAERDEELRDIKLEKSRLELDAENFQQRVKSLDENEHRYKDENWNLETQLHELIASQKEASEREKKLTQALNVLQAEKNSTQRELDEIKVTHSKLVDEHAAAVKHHDIELGTVKRNMVMAESERSAMQRKIDDLTSQNQELAKAFSAQRGRTLERDVNLGMSDEDFETGTDNATPEHSPPPSPVKGTPRHPMLESETLKTSLHHAQRTIQSLRANNHREKTEKLELKRIVQDLRDEMERMRGDPSNSSTRRNRKVDSREFKKPLKPGQLGGARTSRSDICLDDPDWEDQAGEPSSPTRRPAEGGVLPTTETTPVLESSDHFETAHETSDGAF</sequence>
<evidence type="ECO:0000256" key="2">
    <source>
        <dbReference type="SAM" id="MobiDB-lite"/>
    </source>
</evidence>
<gene>
    <name evidence="3" type="ORF">MAPG_10701</name>
</gene>
<dbReference type="PANTHER" id="PTHR28190">
    <property type="entry name" value="NUCLEAR MIGRATION PROTEIN NUM1"/>
    <property type="match status" value="1"/>
</dbReference>
<proteinExistence type="predicted"/>
<dbReference type="GO" id="GO:0015631">
    <property type="term" value="F:tubulin binding"/>
    <property type="evidence" value="ECO:0007669"/>
    <property type="project" value="TreeGrafter"/>
</dbReference>
<accession>A0A0H2U779</accession>
<dbReference type="AlphaFoldDB" id="A0A0H2U779"/>
<dbReference type="VEuPathDB" id="FungiDB:MAPG_10701"/>
<feature type="region of interest" description="Disordered" evidence="2">
    <location>
        <begin position="363"/>
        <end position="401"/>
    </location>
</feature>
<feature type="compositionally biased region" description="Acidic residues" evidence="2">
    <location>
        <begin position="490"/>
        <end position="500"/>
    </location>
</feature>
<dbReference type="InterPro" id="IPR053005">
    <property type="entry name" value="Nuclear_Pos-Cytoskel_Interact"/>
</dbReference>
<feature type="non-terminal residue" evidence="3">
    <location>
        <position position="542"/>
    </location>
</feature>
<organism evidence="3">
    <name type="scientific">Magnaporthiopsis poae (strain ATCC 64411 / 73-15)</name>
    <name type="common">Kentucky bluegrass fungus</name>
    <name type="synonym">Magnaporthe poae</name>
    <dbReference type="NCBI Taxonomy" id="644358"/>
    <lineage>
        <taxon>Eukaryota</taxon>
        <taxon>Fungi</taxon>
        <taxon>Dikarya</taxon>
        <taxon>Ascomycota</taxon>
        <taxon>Pezizomycotina</taxon>
        <taxon>Sordariomycetes</taxon>
        <taxon>Sordariomycetidae</taxon>
        <taxon>Magnaporthales</taxon>
        <taxon>Magnaporthaceae</taxon>
        <taxon>Magnaporthiopsis</taxon>
    </lineage>
</organism>
<name>A0A0H2U779_MAGP6</name>
<evidence type="ECO:0000256" key="1">
    <source>
        <dbReference type="SAM" id="Coils"/>
    </source>
</evidence>
<feature type="region of interest" description="Disordered" evidence="2">
    <location>
        <begin position="445"/>
        <end position="542"/>
    </location>
</feature>
<feature type="compositionally biased region" description="Polar residues" evidence="2">
    <location>
        <begin position="156"/>
        <end position="173"/>
    </location>
</feature>
<dbReference type="GO" id="GO:0000226">
    <property type="term" value="P:microtubule cytoskeleton organization"/>
    <property type="evidence" value="ECO:0007669"/>
    <property type="project" value="TreeGrafter"/>
</dbReference>
<reference evidence="3" key="1">
    <citation type="submission" date="2010-05" db="EMBL/GenBank/DDBJ databases">
        <title>The Genome Sequence of Magnaporthe poae strain ATCC 64411.</title>
        <authorList>
            <consortium name="The Broad Institute Genome Sequencing Platform"/>
            <consortium name="Broad Institute Genome Sequencing Center for Infectious Disease"/>
            <person name="Ma L.-J."/>
            <person name="Dead R."/>
            <person name="Young S."/>
            <person name="Zeng Q."/>
            <person name="Koehrsen M."/>
            <person name="Alvarado L."/>
            <person name="Berlin A."/>
            <person name="Chapman S.B."/>
            <person name="Chen Z."/>
            <person name="Freedman E."/>
            <person name="Gellesch M."/>
            <person name="Goldberg J."/>
            <person name="Griggs A."/>
            <person name="Gujja S."/>
            <person name="Heilman E.R."/>
            <person name="Heiman D."/>
            <person name="Hepburn T."/>
            <person name="Howarth C."/>
            <person name="Jen D."/>
            <person name="Larson L."/>
            <person name="Mehta T."/>
            <person name="Neiman D."/>
            <person name="Pearson M."/>
            <person name="Roberts A."/>
            <person name="Saif S."/>
            <person name="Shea T."/>
            <person name="Shenoy N."/>
            <person name="Sisk P."/>
            <person name="Stolte C."/>
            <person name="Sykes S."/>
            <person name="Walk T."/>
            <person name="White J."/>
            <person name="Yandava C."/>
            <person name="Haas B."/>
            <person name="Nusbaum C."/>
            <person name="Birren B."/>
        </authorList>
    </citation>
    <scope>NUCLEOTIDE SEQUENCE</scope>
    <source>
        <strain evidence="3">ATCC 64411</strain>
    </source>
</reference>
<dbReference type="OrthoDB" id="2149224at2759"/>
<dbReference type="GO" id="GO:0005938">
    <property type="term" value="C:cell cortex"/>
    <property type="evidence" value="ECO:0007669"/>
    <property type="project" value="TreeGrafter"/>
</dbReference>
<feature type="region of interest" description="Disordered" evidence="2">
    <location>
        <begin position="118"/>
        <end position="180"/>
    </location>
</feature>
<dbReference type="PANTHER" id="PTHR28190:SF1">
    <property type="entry name" value="NUCLEAR MIGRATION PROTEIN NUM1"/>
    <property type="match status" value="1"/>
</dbReference>
<reference evidence="3" key="2">
    <citation type="submission" date="2011-03" db="EMBL/GenBank/DDBJ databases">
        <title>Annotation of Magnaporthe poae ATCC 64411.</title>
        <authorList>
            <person name="Ma L.-J."/>
            <person name="Dead R."/>
            <person name="Young S.K."/>
            <person name="Zeng Q."/>
            <person name="Gargeya S."/>
            <person name="Fitzgerald M."/>
            <person name="Haas B."/>
            <person name="Abouelleil A."/>
            <person name="Alvarado L."/>
            <person name="Arachchi H.M."/>
            <person name="Berlin A."/>
            <person name="Brown A."/>
            <person name="Chapman S.B."/>
            <person name="Chen Z."/>
            <person name="Dunbar C."/>
            <person name="Freedman E."/>
            <person name="Gearin G."/>
            <person name="Gellesch M."/>
            <person name="Goldberg J."/>
            <person name="Griggs A."/>
            <person name="Gujja S."/>
            <person name="Heiman D."/>
            <person name="Howarth C."/>
            <person name="Larson L."/>
            <person name="Lui A."/>
            <person name="MacDonald P.J.P."/>
            <person name="Mehta T."/>
            <person name="Montmayeur A."/>
            <person name="Murphy C."/>
            <person name="Neiman D."/>
            <person name="Pearson M."/>
            <person name="Priest M."/>
            <person name="Roberts A."/>
            <person name="Saif S."/>
            <person name="Shea T."/>
            <person name="Shenoy N."/>
            <person name="Sisk P."/>
            <person name="Stolte C."/>
            <person name="Sykes S."/>
            <person name="Yandava C."/>
            <person name="Wortman J."/>
            <person name="Nusbaum C."/>
            <person name="Birren B."/>
        </authorList>
    </citation>
    <scope>NUCLEOTIDE SEQUENCE</scope>
    <source>
        <strain evidence="3">ATCC 64411</strain>
    </source>
</reference>
<feature type="compositionally biased region" description="Basic and acidic residues" evidence="2">
    <location>
        <begin position="527"/>
        <end position="542"/>
    </location>
</feature>
<dbReference type="EMBL" id="GL876978">
    <property type="protein sequence ID" value="KLU91752.1"/>
    <property type="molecule type" value="Genomic_DNA"/>
</dbReference>